<dbReference type="Proteomes" id="UP000199372">
    <property type="component" value="Unassembled WGS sequence"/>
</dbReference>
<dbReference type="Pfam" id="PF14384">
    <property type="entry name" value="BrnA_antitoxin"/>
    <property type="match status" value="1"/>
</dbReference>
<sequence>MKNYDPTSTFEALMADLKDIREEIIEPKRLPAEPPGWVEIATDNRPGKTRVTIRLDSDVARWFRDMGPGWQTRLNAVLRMFYDYRSRRPK</sequence>
<name>A0A1H8AQB9_9RHOB</name>
<evidence type="ECO:0000313" key="2">
    <source>
        <dbReference type="Proteomes" id="UP000199372"/>
    </source>
</evidence>
<gene>
    <name evidence="1" type="ORF">SAMN04488011_101263</name>
</gene>
<protein>
    <submittedName>
        <fullName evidence="1">Uncharacterized conserved protein, DUF4415 family</fullName>
    </submittedName>
</protein>
<dbReference type="RefSeq" id="WP_073128685.1">
    <property type="nucleotide sequence ID" value="NZ_FOCM01000001.1"/>
</dbReference>
<dbReference type="EMBL" id="FOCM01000001">
    <property type="protein sequence ID" value="SEM72915.1"/>
    <property type="molecule type" value="Genomic_DNA"/>
</dbReference>
<reference evidence="2" key="1">
    <citation type="submission" date="2016-10" db="EMBL/GenBank/DDBJ databases">
        <authorList>
            <person name="Varghese N."/>
            <person name="Submissions S."/>
        </authorList>
    </citation>
    <scope>NUCLEOTIDE SEQUENCE [LARGE SCALE GENOMIC DNA]</scope>
    <source>
        <strain evidence="2">DSM 26893</strain>
    </source>
</reference>
<evidence type="ECO:0000313" key="1">
    <source>
        <dbReference type="EMBL" id="SEM72915.1"/>
    </source>
</evidence>
<dbReference type="InterPro" id="IPR025528">
    <property type="entry name" value="BrnA_antitoxin"/>
</dbReference>
<organism evidence="1 2">
    <name type="scientific">Palleronia pelagia</name>
    <dbReference type="NCBI Taxonomy" id="387096"/>
    <lineage>
        <taxon>Bacteria</taxon>
        <taxon>Pseudomonadati</taxon>
        <taxon>Pseudomonadota</taxon>
        <taxon>Alphaproteobacteria</taxon>
        <taxon>Rhodobacterales</taxon>
        <taxon>Roseobacteraceae</taxon>
        <taxon>Palleronia</taxon>
    </lineage>
</organism>
<proteinExistence type="predicted"/>
<keyword evidence="2" id="KW-1185">Reference proteome</keyword>
<dbReference type="AlphaFoldDB" id="A0A1H8AQB9"/>
<accession>A0A1H8AQB9</accession>